<evidence type="ECO:0000313" key="1">
    <source>
        <dbReference type="EMBL" id="KAH7120672.1"/>
    </source>
</evidence>
<organism evidence="1 2">
    <name type="scientific">Dactylonectria macrodidyma</name>
    <dbReference type="NCBI Taxonomy" id="307937"/>
    <lineage>
        <taxon>Eukaryota</taxon>
        <taxon>Fungi</taxon>
        <taxon>Dikarya</taxon>
        <taxon>Ascomycota</taxon>
        <taxon>Pezizomycotina</taxon>
        <taxon>Sordariomycetes</taxon>
        <taxon>Hypocreomycetidae</taxon>
        <taxon>Hypocreales</taxon>
        <taxon>Nectriaceae</taxon>
        <taxon>Dactylonectria</taxon>
    </lineage>
</organism>
<dbReference type="AlphaFoldDB" id="A0A9P9DKJ7"/>
<keyword evidence="2" id="KW-1185">Reference proteome</keyword>
<accession>A0A9P9DKJ7</accession>
<sequence length="373" mass="41806">MPRGEPLYTSANGINRLLMLVRNRNRTPQNPSEWISIEENSWEFTLLASAVNIGIEILEAAEGRRTLERLGCLIVQEWHRTRRYQFGGNIHLMRDYVEHFLSALRADFPTIQIGDLGNPDCLGATERITGVWDGVLTRFKPKLAVIVTFNKERVANMVEAAKRSNVRTAGQGQPEPTSRPLDRHKNFQFMFAATAAHELCHAFVAYLSGGRDTDYSYTPPTVSHLDLGYTVPHGEEDQSTGESGRWFENALFGGSLEFYRNPQDDDRQASFSPGLSSNLPEVLTRIGRDSLWFVFPLATVGTGVTARQRAERGIRSLGSTQARGVLPAGTANLRYMQAQGRRSTGPFRMYNVSAQELRRIPTDPRPLRAVRVA</sequence>
<reference evidence="1" key="1">
    <citation type="journal article" date="2021" name="Nat. Commun.">
        <title>Genetic determinants of endophytism in the Arabidopsis root mycobiome.</title>
        <authorList>
            <person name="Mesny F."/>
            <person name="Miyauchi S."/>
            <person name="Thiergart T."/>
            <person name="Pickel B."/>
            <person name="Atanasova L."/>
            <person name="Karlsson M."/>
            <person name="Huettel B."/>
            <person name="Barry K.W."/>
            <person name="Haridas S."/>
            <person name="Chen C."/>
            <person name="Bauer D."/>
            <person name="Andreopoulos W."/>
            <person name="Pangilinan J."/>
            <person name="LaButti K."/>
            <person name="Riley R."/>
            <person name="Lipzen A."/>
            <person name="Clum A."/>
            <person name="Drula E."/>
            <person name="Henrissat B."/>
            <person name="Kohler A."/>
            <person name="Grigoriev I.V."/>
            <person name="Martin F.M."/>
            <person name="Hacquard S."/>
        </authorList>
    </citation>
    <scope>NUCLEOTIDE SEQUENCE</scope>
    <source>
        <strain evidence="1">MPI-CAGE-AT-0147</strain>
    </source>
</reference>
<dbReference type="Proteomes" id="UP000738349">
    <property type="component" value="Unassembled WGS sequence"/>
</dbReference>
<comment type="caution">
    <text evidence="1">The sequence shown here is derived from an EMBL/GenBank/DDBJ whole genome shotgun (WGS) entry which is preliminary data.</text>
</comment>
<proteinExistence type="predicted"/>
<name>A0A9P9DKJ7_9HYPO</name>
<dbReference type="OrthoDB" id="5290015at2759"/>
<protein>
    <submittedName>
        <fullName evidence="1">Uncharacterized protein</fullName>
    </submittedName>
</protein>
<dbReference type="EMBL" id="JAGMUV010000025">
    <property type="protein sequence ID" value="KAH7120672.1"/>
    <property type="molecule type" value="Genomic_DNA"/>
</dbReference>
<gene>
    <name evidence="1" type="ORF">EDB81DRAFT_700945</name>
</gene>
<evidence type="ECO:0000313" key="2">
    <source>
        <dbReference type="Proteomes" id="UP000738349"/>
    </source>
</evidence>